<sequence>MSDRKDRERPSVNLAEESEWHGIRGREETCQHCTDLPANETAARPPPPPPLRPIPKCADEWRLPRSSNTRMTLTASPSRRNRWAQSVAAVTSRARARGGLGDESELRPGHHRVALPATGPPLLGDGRQSCVFSATGAQLHPMPQKELRRPADSEDAPITNPENTTTSDDKN</sequence>
<keyword evidence="3" id="KW-1185">Reference proteome</keyword>
<gene>
    <name evidence="2" type="ORF">AAFF_G00435450</name>
</gene>
<protein>
    <submittedName>
        <fullName evidence="2">Uncharacterized protein</fullName>
    </submittedName>
</protein>
<reference evidence="2" key="1">
    <citation type="journal article" date="2023" name="Science">
        <title>Genome structures resolve the early diversification of teleost fishes.</title>
        <authorList>
            <person name="Parey E."/>
            <person name="Louis A."/>
            <person name="Montfort J."/>
            <person name="Bouchez O."/>
            <person name="Roques C."/>
            <person name="Iampietro C."/>
            <person name="Lluch J."/>
            <person name="Castinel A."/>
            <person name="Donnadieu C."/>
            <person name="Desvignes T."/>
            <person name="Floi Bucao C."/>
            <person name="Jouanno E."/>
            <person name="Wen M."/>
            <person name="Mejri S."/>
            <person name="Dirks R."/>
            <person name="Jansen H."/>
            <person name="Henkel C."/>
            <person name="Chen W.J."/>
            <person name="Zahm M."/>
            <person name="Cabau C."/>
            <person name="Klopp C."/>
            <person name="Thompson A.W."/>
            <person name="Robinson-Rechavi M."/>
            <person name="Braasch I."/>
            <person name="Lecointre G."/>
            <person name="Bobe J."/>
            <person name="Postlethwait J.H."/>
            <person name="Berthelot C."/>
            <person name="Roest Crollius H."/>
            <person name="Guiguen Y."/>
        </authorList>
    </citation>
    <scope>NUCLEOTIDE SEQUENCE</scope>
    <source>
        <strain evidence="2">NC1722</strain>
    </source>
</reference>
<evidence type="ECO:0000313" key="3">
    <source>
        <dbReference type="Proteomes" id="UP001221898"/>
    </source>
</evidence>
<comment type="caution">
    <text evidence="2">The sequence shown here is derived from an EMBL/GenBank/DDBJ whole genome shotgun (WGS) entry which is preliminary data.</text>
</comment>
<feature type="compositionally biased region" description="Basic and acidic residues" evidence="1">
    <location>
        <begin position="143"/>
        <end position="152"/>
    </location>
</feature>
<organism evidence="2 3">
    <name type="scientific">Aldrovandia affinis</name>
    <dbReference type="NCBI Taxonomy" id="143900"/>
    <lineage>
        <taxon>Eukaryota</taxon>
        <taxon>Metazoa</taxon>
        <taxon>Chordata</taxon>
        <taxon>Craniata</taxon>
        <taxon>Vertebrata</taxon>
        <taxon>Euteleostomi</taxon>
        <taxon>Actinopterygii</taxon>
        <taxon>Neopterygii</taxon>
        <taxon>Teleostei</taxon>
        <taxon>Notacanthiformes</taxon>
        <taxon>Halosauridae</taxon>
        <taxon>Aldrovandia</taxon>
    </lineage>
</organism>
<feature type="compositionally biased region" description="Basic and acidic residues" evidence="1">
    <location>
        <begin position="1"/>
        <end position="10"/>
    </location>
</feature>
<accession>A0AAD7WI36</accession>
<dbReference type="AlphaFoldDB" id="A0AAD7WI36"/>
<dbReference type="EMBL" id="JAINUG010000095">
    <property type="protein sequence ID" value="KAJ8397856.1"/>
    <property type="molecule type" value="Genomic_DNA"/>
</dbReference>
<name>A0AAD7WI36_9TELE</name>
<feature type="compositionally biased region" description="Low complexity" evidence="1">
    <location>
        <begin position="84"/>
        <end position="93"/>
    </location>
</feature>
<evidence type="ECO:0000313" key="2">
    <source>
        <dbReference type="EMBL" id="KAJ8397856.1"/>
    </source>
</evidence>
<dbReference type="Proteomes" id="UP001221898">
    <property type="component" value="Unassembled WGS sequence"/>
</dbReference>
<feature type="compositionally biased region" description="Polar residues" evidence="1">
    <location>
        <begin position="65"/>
        <end position="78"/>
    </location>
</feature>
<proteinExistence type="predicted"/>
<feature type="region of interest" description="Disordered" evidence="1">
    <location>
        <begin position="63"/>
        <end position="171"/>
    </location>
</feature>
<feature type="region of interest" description="Disordered" evidence="1">
    <location>
        <begin position="1"/>
        <end position="26"/>
    </location>
</feature>
<evidence type="ECO:0000256" key="1">
    <source>
        <dbReference type="SAM" id="MobiDB-lite"/>
    </source>
</evidence>
<feature type="compositionally biased region" description="Polar residues" evidence="1">
    <location>
        <begin position="160"/>
        <end position="171"/>
    </location>
</feature>